<evidence type="ECO:0000259" key="2">
    <source>
        <dbReference type="PROSITE" id="PS50943"/>
    </source>
</evidence>
<dbReference type="Pfam" id="PF01381">
    <property type="entry name" value="HTH_3"/>
    <property type="match status" value="1"/>
</dbReference>
<dbReference type="SMART" id="SM00530">
    <property type="entry name" value="HTH_XRE"/>
    <property type="match status" value="1"/>
</dbReference>
<dbReference type="PROSITE" id="PS50943">
    <property type="entry name" value="HTH_CROC1"/>
    <property type="match status" value="1"/>
</dbReference>
<dbReference type="PANTHER" id="PTHR46558">
    <property type="entry name" value="TRACRIPTIONAL REGULATORY PROTEIN-RELATED-RELATED"/>
    <property type="match status" value="1"/>
</dbReference>
<feature type="domain" description="HTH cro/C1-type" evidence="2">
    <location>
        <begin position="8"/>
        <end position="62"/>
    </location>
</feature>
<dbReference type="Gene3D" id="1.10.260.40">
    <property type="entry name" value="lambda repressor-like DNA-binding domains"/>
    <property type="match status" value="1"/>
</dbReference>
<dbReference type="EMBL" id="JBBNPS010000001">
    <property type="protein sequence ID" value="MEQ3352778.1"/>
    <property type="molecule type" value="Genomic_DNA"/>
</dbReference>
<sequence length="120" mass="13392">MNTIGARIKKLRQDNNMTQRELAEKMSVRLSTISNYETGYSTPDINTLAKIATIFNTSIDYLAGKSEAGSNQDPLLEGFPEGVQILRRANRELTPEAKAKMIEIANIFIDSVNAKENDEK</sequence>
<dbReference type="Proteomes" id="UP001481872">
    <property type="component" value="Unassembled WGS sequence"/>
</dbReference>
<keyword evidence="4" id="KW-1185">Reference proteome</keyword>
<dbReference type="CDD" id="cd00093">
    <property type="entry name" value="HTH_XRE"/>
    <property type="match status" value="1"/>
</dbReference>
<organism evidence="3 4">
    <name type="scientific">Aedoeadaptatus acetigenes</name>
    <dbReference type="NCBI Taxonomy" id="2981723"/>
    <lineage>
        <taxon>Bacteria</taxon>
        <taxon>Bacillati</taxon>
        <taxon>Bacillota</taxon>
        <taxon>Tissierellia</taxon>
        <taxon>Tissierellales</taxon>
        <taxon>Peptoniphilaceae</taxon>
        <taxon>Aedoeadaptatus</taxon>
    </lineage>
</organism>
<accession>A0ABV1J4C8</accession>
<dbReference type="SUPFAM" id="SSF47413">
    <property type="entry name" value="lambda repressor-like DNA-binding domains"/>
    <property type="match status" value="1"/>
</dbReference>
<name>A0ABV1J4C8_9FIRM</name>
<gene>
    <name evidence="3" type="ORF">AAA081_00465</name>
</gene>
<evidence type="ECO:0000313" key="4">
    <source>
        <dbReference type="Proteomes" id="UP001481872"/>
    </source>
</evidence>
<reference evidence="3 4" key="1">
    <citation type="submission" date="2024-04" db="EMBL/GenBank/DDBJ databases">
        <title>Human intestinal bacterial collection.</title>
        <authorList>
            <person name="Pauvert C."/>
            <person name="Hitch T.C.A."/>
            <person name="Clavel T."/>
        </authorList>
    </citation>
    <scope>NUCLEOTIDE SEQUENCE [LARGE SCALE GENOMIC DNA]</scope>
    <source>
        <strain evidence="3 4">CLA-SR-H026</strain>
    </source>
</reference>
<dbReference type="PANTHER" id="PTHR46558:SF11">
    <property type="entry name" value="HTH-TYPE TRANSCRIPTIONAL REGULATOR XRE"/>
    <property type="match status" value="1"/>
</dbReference>
<keyword evidence="1" id="KW-0238">DNA-binding</keyword>
<dbReference type="InterPro" id="IPR010982">
    <property type="entry name" value="Lambda_DNA-bd_dom_sf"/>
</dbReference>
<dbReference type="RefSeq" id="WP_349053207.1">
    <property type="nucleotide sequence ID" value="NZ_JBBNPS010000001.1"/>
</dbReference>
<protein>
    <submittedName>
        <fullName evidence="3">Helix-turn-helix transcriptional regulator</fullName>
    </submittedName>
</protein>
<evidence type="ECO:0000256" key="1">
    <source>
        <dbReference type="ARBA" id="ARBA00023125"/>
    </source>
</evidence>
<comment type="caution">
    <text evidence="3">The sequence shown here is derived from an EMBL/GenBank/DDBJ whole genome shotgun (WGS) entry which is preliminary data.</text>
</comment>
<evidence type="ECO:0000313" key="3">
    <source>
        <dbReference type="EMBL" id="MEQ3352778.1"/>
    </source>
</evidence>
<dbReference type="InterPro" id="IPR001387">
    <property type="entry name" value="Cro/C1-type_HTH"/>
</dbReference>
<proteinExistence type="predicted"/>